<dbReference type="STRING" id="1555241.A0A4P9X986"/>
<feature type="compositionally biased region" description="Basic residues" evidence="4">
    <location>
        <begin position="294"/>
        <end position="306"/>
    </location>
</feature>
<dbReference type="InterPro" id="IPR051037">
    <property type="entry name" value="RNAPII_TF_IWS1"/>
</dbReference>
<dbReference type="GO" id="GO:0016973">
    <property type="term" value="P:poly(A)+ mRNA export from nucleus"/>
    <property type="evidence" value="ECO:0007669"/>
    <property type="project" value="TreeGrafter"/>
</dbReference>
<comment type="similarity">
    <text evidence="2">Belongs to the IWS1 family.</text>
</comment>
<feature type="compositionally biased region" description="Basic residues" evidence="4">
    <location>
        <begin position="13"/>
        <end position="29"/>
    </location>
</feature>
<feature type="compositionally biased region" description="Basic and acidic residues" evidence="4">
    <location>
        <begin position="56"/>
        <end position="73"/>
    </location>
</feature>
<dbReference type="InterPro" id="IPR035441">
    <property type="entry name" value="TFIIS/LEDGF_dom_sf"/>
</dbReference>
<dbReference type="AlphaFoldDB" id="A0A4P9X986"/>
<comment type="function">
    <text evidence="1">Transcription factor involved in RNA polymerase II transcription regulation. May function in both SPT15/TBP post-recruitment and recruitment steps of transcription.</text>
</comment>
<dbReference type="PROSITE" id="PS51319">
    <property type="entry name" value="TFIIS_N"/>
    <property type="match status" value="1"/>
</dbReference>
<dbReference type="OrthoDB" id="21124at2759"/>
<accession>A0A4P9X986</accession>
<evidence type="ECO:0000256" key="3">
    <source>
        <dbReference type="PROSITE-ProRule" id="PRU00649"/>
    </source>
</evidence>
<keyword evidence="3" id="KW-0539">Nucleus</keyword>
<feature type="domain" description="TFIIS N-terminal" evidence="5">
    <location>
        <begin position="148"/>
        <end position="225"/>
    </location>
</feature>
<feature type="compositionally biased region" description="Basic and acidic residues" evidence="4">
    <location>
        <begin position="36"/>
        <end position="49"/>
    </location>
</feature>
<sequence>DAAAFRPVPLPPIKKKPGAPVVQRKRKKPSAAGDRSGGDDDRSGDDRAAAEASMDPAERKRAEARREFEEAMQRSKTKTRRKATYDETEMDEMMVALVDTMKRAAQDDRALNQDKIPALAKLKILPAVLQTLNKTHNWMAFVDNGLLDGIHSWLEPLDDGALPSLDIQRAMFKYLHELPVTTDQLLDTGIGKLLKFYTICNRIAPDIKQSAEELMDKWVRVVIGRSNSYRDREVAEVDYDTQHHHANLVEARRATQAPGRARVPRPTAPNFDIVPRAMVSAGGGGARDSERMKSMNRKLAKMKNRS</sequence>
<evidence type="ECO:0000256" key="4">
    <source>
        <dbReference type="SAM" id="MobiDB-lite"/>
    </source>
</evidence>
<dbReference type="SUPFAM" id="SSF47676">
    <property type="entry name" value="Conserved domain common to transcription factors TFIIS, elongin A, CRSP70"/>
    <property type="match status" value="1"/>
</dbReference>
<dbReference type="PANTHER" id="PTHR46010">
    <property type="entry name" value="PROTEIN IWS1 HOMOLOG"/>
    <property type="match status" value="1"/>
</dbReference>
<evidence type="ECO:0000313" key="7">
    <source>
        <dbReference type="Proteomes" id="UP000274922"/>
    </source>
</evidence>
<proteinExistence type="inferred from homology"/>
<protein>
    <recommendedName>
        <fullName evidence="5">TFIIS N-terminal domain-containing protein</fullName>
    </recommendedName>
</protein>
<evidence type="ECO:0000256" key="1">
    <source>
        <dbReference type="ARBA" id="ARBA00037349"/>
    </source>
</evidence>
<evidence type="ECO:0000256" key="2">
    <source>
        <dbReference type="ARBA" id="ARBA00037992"/>
    </source>
</evidence>
<reference evidence="7" key="1">
    <citation type="journal article" date="2018" name="Nat. Microbiol.">
        <title>Leveraging single-cell genomics to expand the fungal tree of life.</title>
        <authorList>
            <person name="Ahrendt S.R."/>
            <person name="Quandt C.A."/>
            <person name="Ciobanu D."/>
            <person name="Clum A."/>
            <person name="Salamov A."/>
            <person name="Andreopoulos B."/>
            <person name="Cheng J.F."/>
            <person name="Woyke T."/>
            <person name="Pelin A."/>
            <person name="Henrissat B."/>
            <person name="Reynolds N.K."/>
            <person name="Benny G.L."/>
            <person name="Smith M.E."/>
            <person name="James T.Y."/>
            <person name="Grigoriev I.V."/>
        </authorList>
    </citation>
    <scope>NUCLEOTIDE SEQUENCE [LARGE SCALE GENOMIC DNA]</scope>
    <source>
        <strain evidence="7">ATCC 52028</strain>
    </source>
</reference>
<dbReference type="GO" id="GO:0005634">
    <property type="term" value="C:nucleus"/>
    <property type="evidence" value="ECO:0007669"/>
    <property type="project" value="UniProtKB-SubCell"/>
</dbReference>
<feature type="region of interest" description="Disordered" evidence="4">
    <location>
        <begin position="1"/>
        <end position="86"/>
    </location>
</feature>
<feature type="region of interest" description="Disordered" evidence="4">
    <location>
        <begin position="281"/>
        <end position="306"/>
    </location>
</feature>
<dbReference type="InterPro" id="IPR017923">
    <property type="entry name" value="TFIIS_N"/>
</dbReference>
<dbReference type="Proteomes" id="UP000274922">
    <property type="component" value="Unassembled WGS sequence"/>
</dbReference>
<evidence type="ECO:0000313" key="6">
    <source>
        <dbReference type="EMBL" id="RKP01858.1"/>
    </source>
</evidence>
<dbReference type="EMBL" id="ML014159">
    <property type="protein sequence ID" value="RKP01858.1"/>
    <property type="molecule type" value="Genomic_DNA"/>
</dbReference>
<keyword evidence="7" id="KW-1185">Reference proteome</keyword>
<dbReference type="Gene3D" id="1.20.930.10">
    <property type="entry name" value="Conserved domain common to transcription factors TFIIS, elongin A, CRSP70"/>
    <property type="match status" value="1"/>
</dbReference>
<organism evidence="6 7">
    <name type="scientific">Caulochytrium protostelioides</name>
    <dbReference type="NCBI Taxonomy" id="1555241"/>
    <lineage>
        <taxon>Eukaryota</taxon>
        <taxon>Fungi</taxon>
        <taxon>Fungi incertae sedis</taxon>
        <taxon>Chytridiomycota</taxon>
        <taxon>Chytridiomycota incertae sedis</taxon>
        <taxon>Chytridiomycetes</taxon>
        <taxon>Caulochytriales</taxon>
        <taxon>Caulochytriaceae</taxon>
        <taxon>Caulochytrium</taxon>
    </lineage>
</organism>
<comment type="subcellular location">
    <subcellularLocation>
        <location evidence="3">Nucleus</location>
    </subcellularLocation>
</comment>
<name>A0A4P9X986_9FUNG</name>
<dbReference type="PANTHER" id="PTHR46010:SF1">
    <property type="entry name" value="PROTEIN IWS1 HOMOLOG"/>
    <property type="match status" value="1"/>
</dbReference>
<dbReference type="Pfam" id="PF08711">
    <property type="entry name" value="Med26"/>
    <property type="match status" value="1"/>
</dbReference>
<evidence type="ECO:0000259" key="5">
    <source>
        <dbReference type="PROSITE" id="PS51319"/>
    </source>
</evidence>
<gene>
    <name evidence="6" type="ORF">CXG81DRAFT_11469</name>
</gene>
<feature type="non-terminal residue" evidence="6">
    <location>
        <position position="1"/>
    </location>
</feature>